<dbReference type="Pfam" id="PF13676">
    <property type="entry name" value="TIR_2"/>
    <property type="match status" value="1"/>
</dbReference>
<keyword evidence="4" id="KW-1185">Reference proteome</keyword>
<comment type="caution">
    <text evidence="2">The sequence shown here is derived from an EMBL/GenBank/DDBJ whole genome shotgun (WGS) entry which is preliminary data.</text>
</comment>
<dbReference type="InterPro" id="IPR000157">
    <property type="entry name" value="TIR_dom"/>
</dbReference>
<evidence type="ECO:0000313" key="4">
    <source>
        <dbReference type="Proteomes" id="UP000663873"/>
    </source>
</evidence>
<reference evidence="2" key="1">
    <citation type="submission" date="2021-02" db="EMBL/GenBank/DDBJ databases">
        <authorList>
            <person name="Nowell W R."/>
        </authorList>
    </citation>
    <scope>NUCLEOTIDE SEQUENCE</scope>
</reference>
<name>A0A820RXJ5_9BILA</name>
<accession>A0A820RXJ5</accession>
<dbReference type="InterPro" id="IPR016024">
    <property type="entry name" value="ARM-type_fold"/>
</dbReference>
<dbReference type="SUPFAM" id="SSF48371">
    <property type="entry name" value="ARM repeat"/>
    <property type="match status" value="1"/>
</dbReference>
<dbReference type="Proteomes" id="UP000663873">
    <property type="component" value="Unassembled WGS sequence"/>
</dbReference>
<dbReference type="AlphaFoldDB" id="A0A820RXJ5"/>
<sequence length="624" mass="70804">MNSTGLAEDTNGIEEIASIVTKDLIPILAEMTSQSRAIFLITVLNIITRISAFDKSGIVIAGKMFKSMFSTLFNCLLGIVYDKNGDYQKYASDMIDLILMNLAQDMLVEQCFERLLANNKTSTTNPNTTTEPSAKDENKSFRNLITVYMKFASGFATEAVIQSADEFETKYSSVMKSLLNFINKCLIDSNESAFSVVQDAIGSILSLIWNLTSKIALVPMFVNVRCVENIVEWIGKDIFRSNIPKLGEPIFAIVHNLSRHKKGLTELRRKKAFDIIMKCQLLVNQANKKYITQLFGTSLIILSTNDHVQEENKKLMLQISRNWYKWSQKCVKTDDLMYDGYSLSELFALLQRAFSITFIMKDILGNKSDVAEKSTQSFTKMFSSIYGVLFDEEADDLEKSAAKSLLRILLRISYHKQYKKYLVGDDAFCVTIQSIAKRPKQDVAKRICCNLQLKLPQDESKIAASSMIYISYNWTDEEFCKNFVNALSGSISVIPIWVDYERMELWDDMREYSFQVIESATIVVVIMSTAYAASKTSYKELNYAIEAAKNSTTNKKIIIVEAEPKFKCHRSRMSGWLKENVVISYDDNIGNMVSRVHECIERSNNAQITCLPLINTQSQVCSIT</sequence>
<dbReference type="GO" id="GO:0007165">
    <property type="term" value="P:signal transduction"/>
    <property type="evidence" value="ECO:0007669"/>
    <property type="project" value="InterPro"/>
</dbReference>
<proteinExistence type="predicted"/>
<dbReference type="EMBL" id="CAJOBP010004725">
    <property type="protein sequence ID" value="CAF4449122.1"/>
    <property type="molecule type" value="Genomic_DNA"/>
</dbReference>
<dbReference type="Gene3D" id="3.40.50.10140">
    <property type="entry name" value="Toll/interleukin-1 receptor homology (TIR) domain"/>
    <property type="match status" value="1"/>
</dbReference>
<evidence type="ECO:0000313" key="2">
    <source>
        <dbReference type="EMBL" id="CAF4449122.1"/>
    </source>
</evidence>
<dbReference type="EMBL" id="CAJOBQ010003378">
    <property type="protein sequence ID" value="CAF4604176.1"/>
    <property type="molecule type" value="Genomic_DNA"/>
</dbReference>
<evidence type="ECO:0000259" key="1">
    <source>
        <dbReference type="Pfam" id="PF13676"/>
    </source>
</evidence>
<dbReference type="SUPFAM" id="SSF52200">
    <property type="entry name" value="Toll/Interleukin receptor TIR domain"/>
    <property type="match status" value="1"/>
</dbReference>
<dbReference type="InterPro" id="IPR035897">
    <property type="entry name" value="Toll_tir_struct_dom_sf"/>
</dbReference>
<evidence type="ECO:0000313" key="3">
    <source>
        <dbReference type="EMBL" id="CAF4604176.1"/>
    </source>
</evidence>
<protein>
    <recommendedName>
        <fullName evidence="1">TIR domain-containing protein</fullName>
    </recommendedName>
</protein>
<gene>
    <name evidence="3" type="ORF">TSG867_LOCUS28016</name>
    <name evidence="2" type="ORF">UJA718_LOCUS22663</name>
</gene>
<organism evidence="2 4">
    <name type="scientific">Rotaria socialis</name>
    <dbReference type="NCBI Taxonomy" id="392032"/>
    <lineage>
        <taxon>Eukaryota</taxon>
        <taxon>Metazoa</taxon>
        <taxon>Spiralia</taxon>
        <taxon>Gnathifera</taxon>
        <taxon>Rotifera</taxon>
        <taxon>Eurotatoria</taxon>
        <taxon>Bdelloidea</taxon>
        <taxon>Philodinida</taxon>
        <taxon>Philodinidae</taxon>
        <taxon>Rotaria</taxon>
    </lineage>
</organism>
<feature type="domain" description="TIR" evidence="1">
    <location>
        <begin position="468"/>
        <end position="563"/>
    </location>
</feature>
<dbReference type="Proteomes" id="UP000663862">
    <property type="component" value="Unassembled WGS sequence"/>
</dbReference>